<reference evidence="2 3" key="1">
    <citation type="submission" date="2020-03" db="EMBL/GenBank/DDBJ databases">
        <title>Salinimicrobium sp. nov, isolated from SCS.</title>
        <authorList>
            <person name="Cao W.R."/>
        </authorList>
    </citation>
    <scope>NUCLEOTIDE SEQUENCE [LARGE SCALE GENOMIC DNA]</scope>
    <source>
        <strain evidence="3">J15B91</strain>
    </source>
</reference>
<proteinExistence type="predicted"/>
<dbReference type="RefSeq" id="WP_168137524.1">
    <property type="nucleotide sequence ID" value="NZ_JAAVJR010000002.1"/>
</dbReference>
<name>A0ABX1D0Q0_9FLAO</name>
<accession>A0ABX1D0Q0</accession>
<dbReference type="PROSITE" id="PS51257">
    <property type="entry name" value="PROKAR_LIPOPROTEIN"/>
    <property type="match status" value="1"/>
</dbReference>
<protein>
    <recommendedName>
        <fullName evidence="4">Lipocalin-like domain-containing protein</fullName>
    </recommendedName>
</protein>
<dbReference type="EMBL" id="JAAVJR010000002">
    <property type="protein sequence ID" value="NJW52426.1"/>
    <property type="molecule type" value="Genomic_DNA"/>
</dbReference>
<evidence type="ECO:0000313" key="3">
    <source>
        <dbReference type="Proteomes" id="UP000703674"/>
    </source>
</evidence>
<feature type="signal peptide" evidence="1">
    <location>
        <begin position="1"/>
        <end position="25"/>
    </location>
</feature>
<evidence type="ECO:0000256" key="1">
    <source>
        <dbReference type="SAM" id="SignalP"/>
    </source>
</evidence>
<organism evidence="2 3">
    <name type="scientific">Salinimicrobium oceani</name>
    <dbReference type="NCBI Taxonomy" id="2722702"/>
    <lineage>
        <taxon>Bacteria</taxon>
        <taxon>Pseudomonadati</taxon>
        <taxon>Bacteroidota</taxon>
        <taxon>Flavobacteriia</taxon>
        <taxon>Flavobacteriales</taxon>
        <taxon>Flavobacteriaceae</taxon>
        <taxon>Salinimicrobium</taxon>
    </lineage>
</organism>
<evidence type="ECO:0000313" key="2">
    <source>
        <dbReference type="EMBL" id="NJW52426.1"/>
    </source>
</evidence>
<sequence length="132" mass="15064">MKRTACYILLLNLLIGCLASNSSIPAEQLMGRWFWTESSGGIAGTTQTPKTSEETVILEINSSSIKRYVNGRLESTRNYTLEIRESLIYGDSREMIIYENGMREMFSVSPGELFLTGDCYDCFQSRYERDEN</sequence>
<comment type="caution">
    <text evidence="2">The sequence shown here is derived from an EMBL/GenBank/DDBJ whole genome shotgun (WGS) entry which is preliminary data.</text>
</comment>
<dbReference type="Proteomes" id="UP000703674">
    <property type="component" value="Unassembled WGS sequence"/>
</dbReference>
<keyword evidence="1" id="KW-0732">Signal</keyword>
<evidence type="ECO:0008006" key="4">
    <source>
        <dbReference type="Google" id="ProtNLM"/>
    </source>
</evidence>
<gene>
    <name evidence="2" type="ORF">HC175_05795</name>
</gene>
<keyword evidence="3" id="KW-1185">Reference proteome</keyword>
<feature type="chain" id="PRO_5045146132" description="Lipocalin-like domain-containing protein" evidence="1">
    <location>
        <begin position="26"/>
        <end position="132"/>
    </location>
</feature>